<protein>
    <submittedName>
        <fullName evidence="1">Uncharacterized protein</fullName>
    </submittedName>
</protein>
<organism evidence="1 2">
    <name type="scientific">Candidatus Nealsonbacteria bacterium RBG_13_37_56</name>
    <dbReference type="NCBI Taxonomy" id="1801661"/>
    <lineage>
        <taxon>Bacteria</taxon>
        <taxon>Candidatus Nealsoniibacteriota</taxon>
    </lineage>
</organism>
<name>A0A1G2DXV0_9BACT</name>
<reference evidence="1 2" key="1">
    <citation type="journal article" date="2016" name="Nat. Commun.">
        <title>Thousands of microbial genomes shed light on interconnected biogeochemical processes in an aquifer system.</title>
        <authorList>
            <person name="Anantharaman K."/>
            <person name="Brown C.T."/>
            <person name="Hug L.A."/>
            <person name="Sharon I."/>
            <person name="Castelle C.J."/>
            <person name="Probst A.J."/>
            <person name="Thomas B.C."/>
            <person name="Singh A."/>
            <person name="Wilkins M.J."/>
            <person name="Karaoz U."/>
            <person name="Brodie E.L."/>
            <person name="Williams K.H."/>
            <person name="Hubbard S.S."/>
            <person name="Banfield J.F."/>
        </authorList>
    </citation>
    <scope>NUCLEOTIDE SEQUENCE [LARGE SCALE GENOMIC DNA]</scope>
</reference>
<proteinExistence type="predicted"/>
<dbReference type="EMBL" id="MHLW01000009">
    <property type="protein sequence ID" value="OGZ18222.1"/>
    <property type="molecule type" value="Genomic_DNA"/>
</dbReference>
<evidence type="ECO:0000313" key="2">
    <source>
        <dbReference type="Proteomes" id="UP000178893"/>
    </source>
</evidence>
<comment type="caution">
    <text evidence="1">The sequence shown here is derived from an EMBL/GenBank/DDBJ whole genome shotgun (WGS) entry which is preliminary data.</text>
</comment>
<gene>
    <name evidence="1" type="ORF">A2V72_02675</name>
</gene>
<sequence>MYDYKKACVECFSLSGNIENLRKLIRLRPVISTFNRAGIDKPTIQNICDLLFNLDNKQGLIYSDALESLIPIAPELRSLGRVIAYLRKDSIIKISNIPELETKCPNLK</sequence>
<dbReference type="AlphaFoldDB" id="A0A1G2DXV0"/>
<evidence type="ECO:0000313" key="1">
    <source>
        <dbReference type="EMBL" id="OGZ18222.1"/>
    </source>
</evidence>
<accession>A0A1G2DXV0</accession>
<dbReference type="Proteomes" id="UP000178893">
    <property type="component" value="Unassembled WGS sequence"/>
</dbReference>